<dbReference type="InParanoid" id="A0A6I8Q5B9"/>
<evidence type="ECO:0000256" key="5">
    <source>
        <dbReference type="ARBA" id="ARBA00022989"/>
    </source>
</evidence>
<reference evidence="9" key="1">
    <citation type="journal article" date="2010" name="Science">
        <title>The genome of the Western clawed frog Xenopus tropicalis.</title>
        <authorList>
            <person name="Hellsten U."/>
            <person name="Harland R.M."/>
            <person name="Gilchrist M.J."/>
            <person name="Hendrix D."/>
            <person name="Jurka J."/>
            <person name="Kapitonov V."/>
            <person name="Ovcharenko I."/>
            <person name="Putnam N.H."/>
            <person name="Shu S."/>
            <person name="Taher L."/>
            <person name="Blitz I.L."/>
            <person name="Blumberg B."/>
            <person name="Dichmann D.S."/>
            <person name="Dubchak I."/>
            <person name="Amaya E."/>
            <person name="Detter J.C."/>
            <person name="Fletcher R."/>
            <person name="Gerhard D.S."/>
            <person name="Goodstein D."/>
            <person name="Graves T."/>
            <person name="Grigoriev I.V."/>
            <person name="Grimwood J."/>
            <person name="Kawashima T."/>
            <person name="Lindquist E."/>
            <person name="Lucas S.M."/>
            <person name="Mead P.E."/>
            <person name="Mitros T."/>
            <person name="Ogino H."/>
            <person name="Ohta Y."/>
            <person name="Poliakov A.V."/>
            <person name="Pollet N."/>
            <person name="Robert J."/>
            <person name="Salamov A."/>
            <person name="Sater A.K."/>
            <person name="Schmutz J."/>
            <person name="Terry A."/>
            <person name="Vize P.D."/>
            <person name="Warren W.C."/>
            <person name="Wells D."/>
            <person name="Wills A."/>
            <person name="Wilson R.K."/>
            <person name="Zimmerman L.B."/>
            <person name="Zorn A.M."/>
            <person name="Grainger R."/>
            <person name="Grammer T."/>
            <person name="Khokha M.K."/>
            <person name="Richardson P.M."/>
            <person name="Rokhsar D.S."/>
        </authorList>
    </citation>
    <scope>NUCLEOTIDE SEQUENCE [LARGE SCALE GENOMIC DNA]</scope>
    <source>
        <strain evidence="9">Nigerian</strain>
    </source>
</reference>
<dbReference type="AlphaFoldDB" id="A0A6I8Q5B9"/>
<feature type="transmembrane region" description="Helical" evidence="8">
    <location>
        <begin position="329"/>
        <end position="347"/>
    </location>
</feature>
<keyword evidence="7" id="KW-0539">Nucleus</keyword>
<keyword evidence="4" id="KW-0732">Signal</keyword>
<dbReference type="Pfam" id="PF10225">
    <property type="entry name" value="NEMP"/>
    <property type="match status" value="1"/>
</dbReference>
<proteinExistence type="inferred from homology"/>
<evidence type="ECO:0000256" key="3">
    <source>
        <dbReference type="ARBA" id="ARBA00022692"/>
    </source>
</evidence>
<name>A0A6I8Q5B9_XENTR</name>
<dbReference type="Ensembl" id="ENSXETT00000069555">
    <property type="protein sequence ID" value="ENSXETP00000067659"/>
    <property type="gene ID" value="ENSXETG00000004426"/>
</dbReference>
<reference evidence="9" key="2">
    <citation type="submission" date="2020-05" db="UniProtKB">
        <authorList>
            <consortium name="Ensembl"/>
        </authorList>
    </citation>
    <scope>IDENTIFICATION</scope>
</reference>
<dbReference type="GeneTree" id="ENSGT00390000002174"/>
<dbReference type="GO" id="GO:0005637">
    <property type="term" value="C:nuclear inner membrane"/>
    <property type="evidence" value="ECO:0007669"/>
    <property type="project" value="UniProtKB-SubCell"/>
</dbReference>
<dbReference type="InterPro" id="IPR019358">
    <property type="entry name" value="NEMP_fam"/>
</dbReference>
<evidence type="ECO:0000313" key="9">
    <source>
        <dbReference type="Ensembl" id="ENSXETP00000067659"/>
    </source>
</evidence>
<sequence>MIVPGLSTSLPRDPPVSIGEAVQEAFRSAGPSGHFRGSWKIEGADSVERRHTVTGRSLHKSKRFVVPASTLVTATCLCSKPRFGRTIQVLIMAGEVEGEGCRVSWGVLVALLLLPLPSLCSLTAGKQLQVIKLFEGRVVRYNESKNFCYQRTYEPKWSDVWTKIQIRVNSTKMIRVTQVENEEKLKEMETFNMFDFFSSFLKEKLNDSFIYVDLYNNKTCIKVHVSDTDTYYSVALSRGFDPRLFFVFLCGLLLFFYGDTLSRSQIFYYSTGITVGMLASMLILVFMLSKLMPKKSPFVALLLGGWSVSIYVIQLVFKNLQAICTEYWQYLLGYLGIVGFVSFAFCYKYGPLENERSINILNWTLQLIGLLLMYISVQIRHIAVTMVVIAFCTKQIEYPVRWIYILYRKIKLKRGKPSPPRLLTEEEYRKQGDVETRKALEELRGYCSSPDFAAWKTVSRIQSPKRFADFVEGSSHLTPNEVSVHEHEYGFGGSFLEDELFGEDSDVEEEMEIEPVLYQDLR</sequence>
<keyword evidence="5 8" id="KW-1133">Transmembrane helix</keyword>
<dbReference type="Xenbase" id="XB-GENE-974573">
    <property type="gene designation" value="nemp1"/>
</dbReference>
<evidence type="ECO:0000256" key="4">
    <source>
        <dbReference type="ARBA" id="ARBA00022729"/>
    </source>
</evidence>
<evidence type="ECO:0000256" key="2">
    <source>
        <dbReference type="ARBA" id="ARBA00005748"/>
    </source>
</evidence>
<feature type="transmembrane region" description="Helical" evidence="8">
    <location>
        <begin position="359"/>
        <end position="377"/>
    </location>
</feature>
<feature type="transmembrane region" description="Helical" evidence="8">
    <location>
        <begin position="244"/>
        <end position="260"/>
    </location>
</feature>
<gene>
    <name evidence="9" type="primary">nemp1</name>
</gene>
<evidence type="ECO:0000256" key="6">
    <source>
        <dbReference type="ARBA" id="ARBA00023136"/>
    </source>
</evidence>
<comment type="subcellular location">
    <subcellularLocation>
        <location evidence="1">Nucleus inner membrane</location>
        <topology evidence="1">Multi-pass membrane protein</topology>
        <orientation evidence="1">Nucleoplasmic side</orientation>
    </subcellularLocation>
</comment>
<comment type="similarity">
    <text evidence="2">Belongs to the NEMP family.</text>
</comment>
<accession>A0A6I8Q5B9</accession>
<dbReference type="Bgee" id="ENSXETG00000004426">
    <property type="expression patterns" value="Expressed in egg cell and 9 other cell types or tissues"/>
</dbReference>
<protein>
    <submittedName>
        <fullName evidence="9">Nuclear envelope integral membrane protein 1</fullName>
    </submittedName>
</protein>
<organism evidence="9">
    <name type="scientific">Xenopus tropicalis</name>
    <name type="common">Western clawed frog</name>
    <name type="synonym">Silurana tropicalis</name>
    <dbReference type="NCBI Taxonomy" id="8364"/>
    <lineage>
        <taxon>Eukaryota</taxon>
        <taxon>Metazoa</taxon>
        <taxon>Chordata</taxon>
        <taxon>Craniata</taxon>
        <taxon>Vertebrata</taxon>
        <taxon>Euteleostomi</taxon>
        <taxon>Amphibia</taxon>
        <taxon>Batrachia</taxon>
        <taxon>Anura</taxon>
        <taxon>Pipoidea</taxon>
        <taxon>Pipidae</taxon>
        <taxon>Xenopodinae</taxon>
        <taxon>Xenopus</taxon>
        <taxon>Silurana</taxon>
    </lineage>
</organism>
<dbReference type="FunCoup" id="A0A6I8Q5B9">
    <property type="interactions" value="1682"/>
</dbReference>
<evidence type="ECO:0000256" key="7">
    <source>
        <dbReference type="ARBA" id="ARBA00023242"/>
    </source>
</evidence>
<feature type="transmembrane region" description="Helical" evidence="8">
    <location>
        <begin position="266"/>
        <end position="286"/>
    </location>
</feature>
<feature type="transmembrane region" description="Helical" evidence="8">
    <location>
        <begin position="298"/>
        <end position="317"/>
    </location>
</feature>
<keyword evidence="6 8" id="KW-0472">Membrane</keyword>
<dbReference type="PANTHER" id="PTHR13598">
    <property type="entry name" value="AT07567P-RELATED"/>
    <property type="match status" value="1"/>
</dbReference>
<evidence type="ECO:0000256" key="8">
    <source>
        <dbReference type="SAM" id="Phobius"/>
    </source>
</evidence>
<keyword evidence="3 8" id="KW-0812">Transmembrane</keyword>
<dbReference type="PANTHER" id="PTHR13598:SF1">
    <property type="entry name" value="AT07567P-RELATED"/>
    <property type="match status" value="1"/>
</dbReference>
<evidence type="ECO:0000256" key="1">
    <source>
        <dbReference type="ARBA" id="ARBA00004575"/>
    </source>
</evidence>